<reference evidence="2" key="1">
    <citation type="submission" date="2014-07" db="EMBL/GenBank/DDBJ databases">
        <authorList>
            <person name="Martin A.A"/>
            <person name="De Silva N."/>
        </authorList>
    </citation>
    <scope>NUCLEOTIDE SEQUENCE</scope>
</reference>
<dbReference type="Proteomes" id="UP000035680">
    <property type="component" value="Unassembled WGS sequence"/>
</dbReference>
<keyword evidence="1" id="KW-0472">Membrane</keyword>
<keyword evidence="2" id="KW-1185">Reference proteome</keyword>
<reference evidence="3" key="2">
    <citation type="submission" date="2015-08" db="UniProtKB">
        <authorList>
            <consortium name="WormBaseParasite"/>
        </authorList>
    </citation>
    <scope>IDENTIFICATION</scope>
</reference>
<evidence type="ECO:0000313" key="2">
    <source>
        <dbReference type="Proteomes" id="UP000035680"/>
    </source>
</evidence>
<dbReference type="WBParaSite" id="SVE_0636600.1">
    <property type="protein sequence ID" value="SVE_0636600.1"/>
    <property type="gene ID" value="SVE_0636600"/>
</dbReference>
<feature type="transmembrane region" description="Helical" evidence="1">
    <location>
        <begin position="42"/>
        <end position="66"/>
    </location>
</feature>
<organism evidence="2 3">
    <name type="scientific">Strongyloides venezuelensis</name>
    <name type="common">Threadworm</name>
    <dbReference type="NCBI Taxonomy" id="75913"/>
    <lineage>
        <taxon>Eukaryota</taxon>
        <taxon>Metazoa</taxon>
        <taxon>Ecdysozoa</taxon>
        <taxon>Nematoda</taxon>
        <taxon>Chromadorea</taxon>
        <taxon>Rhabditida</taxon>
        <taxon>Tylenchina</taxon>
        <taxon>Panagrolaimomorpha</taxon>
        <taxon>Strongyloidoidea</taxon>
        <taxon>Strongyloididae</taxon>
        <taxon>Strongyloides</taxon>
    </lineage>
</organism>
<name>A0A0K0FC02_STRVS</name>
<keyword evidence="1" id="KW-1133">Transmembrane helix</keyword>
<proteinExistence type="predicted"/>
<protein>
    <submittedName>
        <fullName evidence="3">SUN domain-containing protein</fullName>
    </submittedName>
</protein>
<dbReference type="AlphaFoldDB" id="A0A0K0FC02"/>
<sequence length="299" mass="34213">MEVQCTICLESCAASGTSHAPYSTPYGHVTGKECLDKFKKHLITIILIVLLIIKIQCLIIVIQYMVSLQRLRIMLLNQETHLPKTEIIDECIGNESDFTTQLKKTSRDDCTGIMNDKIWMFEKDGISYELASETDKTIISYSIDPKFRVLIVLYSNKSNSIQEHSTSQSFAKYKIIYESDLQKYYTEKIRIVQNIGDEIPKSIIPSLFAIKNSNKPLIYHGIFPNIENNKLEVISFNNTRTCEGFKCVGYEILEDTSNCLGVTFVGIKNFFFKNKSIRTFAIIHKNKVVVMDISYTATY</sequence>
<accession>A0A0K0FC02</accession>
<evidence type="ECO:0000313" key="3">
    <source>
        <dbReference type="WBParaSite" id="SVE_0636600.1"/>
    </source>
</evidence>
<evidence type="ECO:0000256" key="1">
    <source>
        <dbReference type="SAM" id="Phobius"/>
    </source>
</evidence>
<keyword evidence="1" id="KW-0812">Transmembrane</keyword>